<evidence type="ECO:0000313" key="2">
    <source>
        <dbReference type="Proteomes" id="UP000077202"/>
    </source>
</evidence>
<dbReference type="AlphaFoldDB" id="A0A176WIX8"/>
<keyword evidence="2" id="KW-1185">Reference proteome</keyword>
<dbReference type="EMBL" id="LVLJ01000784">
    <property type="protein sequence ID" value="OAE32561.1"/>
    <property type="molecule type" value="Genomic_DNA"/>
</dbReference>
<protein>
    <submittedName>
        <fullName evidence="1">Uncharacterized protein</fullName>
    </submittedName>
</protein>
<organism evidence="1 2">
    <name type="scientific">Marchantia polymorpha subsp. ruderalis</name>
    <dbReference type="NCBI Taxonomy" id="1480154"/>
    <lineage>
        <taxon>Eukaryota</taxon>
        <taxon>Viridiplantae</taxon>
        <taxon>Streptophyta</taxon>
        <taxon>Embryophyta</taxon>
        <taxon>Marchantiophyta</taxon>
        <taxon>Marchantiopsida</taxon>
        <taxon>Marchantiidae</taxon>
        <taxon>Marchantiales</taxon>
        <taxon>Marchantiaceae</taxon>
        <taxon>Marchantia</taxon>
    </lineage>
</organism>
<accession>A0A176WIX8</accession>
<sequence length="147" mass="15773">MSMATSSSRVASLSSECTSRAASPLTSEDYSCQHSVRSAVDAWAASPTGCLLAYETLSQKRARGRGSLFYHRAPLSTSNGSSAERTSPGQVPGTVCRLLFRNRGQEKRSTAKRRLLGKAIDYVAFANRIECVTAPRARAHPAGANIH</sequence>
<reference evidence="1" key="1">
    <citation type="submission" date="2016-03" db="EMBL/GenBank/DDBJ databases">
        <title>Mechanisms controlling the formation of the plant cell surface in tip-growing cells are functionally conserved among land plants.</title>
        <authorList>
            <person name="Honkanen S."/>
            <person name="Jones V.A."/>
            <person name="Morieri G."/>
            <person name="Champion C."/>
            <person name="Hetherington A.J."/>
            <person name="Kelly S."/>
            <person name="Saint-Marcoux D."/>
            <person name="Proust H."/>
            <person name="Prescott H."/>
            <person name="Dolan L."/>
        </authorList>
    </citation>
    <scope>NUCLEOTIDE SEQUENCE [LARGE SCALE GENOMIC DNA]</scope>
    <source>
        <tissue evidence="1">Whole gametophyte</tissue>
    </source>
</reference>
<proteinExistence type="predicted"/>
<gene>
    <name evidence="1" type="ORF">AXG93_2374s1050</name>
</gene>
<name>A0A176WIX8_MARPO</name>
<evidence type="ECO:0000313" key="1">
    <source>
        <dbReference type="EMBL" id="OAE32561.1"/>
    </source>
</evidence>
<comment type="caution">
    <text evidence="1">The sequence shown here is derived from an EMBL/GenBank/DDBJ whole genome shotgun (WGS) entry which is preliminary data.</text>
</comment>
<dbReference type="Proteomes" id="UP000077202">
    <property type="component" value="Unassembled WGS sequence"/>
</dbReference>